<feature type="chain" id="PRO_5042862178" evidence="1">
    <location>
        <begin position="19"/>
        <end position="281"/>
    </location>
</feature>
<proteinExistence type="predicted"/>
<dbReference type="GO" id="GO:0005975">
    <property type="term" value="P:carbohydrate metabolic process"/>
    <property type="evidence" value="ECO:0007669"/>
    <property type="project" value="InterPro"/>
</dbReference>
<evidence type="ECO:0000313" key="3">
    <source>
        <dbReference type="EMBL" id="KAK4186000.1"/>
    </source>
</evidence>
<gene>
    <name evidence="3" type="ORF">QBC35DRAFT_475823</name>
</gene>
<dbReference type="Pfam" id="PF26113">
    <property type="entry name" value="GH16_XgeA"/>
    <property type="match status" value="1"/>
</dbReference>
<dbReference type="GO" id="GO:0004553">
    <property type="term" value="F:hydrolase activity, hydrolyzing O-glycosyl compounds"/>
    <property type="evidence" value="ECO:0007669"/>
    <property type="project" value="InterPro"/>
</dbReference>
<reference evidence="3" key="1">
    <citation type="journal article" date="2023" name="Mol. Phylogenet. Evol.">
        <title>Genome-scale phylogeny and comparative genomics of the fungal order Sordariales.</title>
        <authorList>
            <person name="Hensen N."/>
            <person name="Bonometti L."/>
            <person name="Westerberg I."/>
            <person name="Brannstrom I.O."/>
            <person name="Guillou S."/>
            <person name="Cros-Aarteil S."/>
            <person name="Calhoun S."/>
            <person name="Haridas S."/>
            <person name="Kuo A."/>
            <person name="Mondo S."/>
            <person name="Pangilinan J."/>
            <person name="Riley R."/>
            <person name="LaButti K."/>
            <person name="Andreopoulos B."/>
            <person name="Lipzen A."/>
            <person name="Chen C."/>
            <person name="Yan M."/>
            <person name="Daum C."/>
            <person name="Ng V."/>
            <person name="Clum A."/>
            <person name="Steindorff A."/>
            <person name="Ohm R.A."/>
            <person name="Martin F."/>
            <person name="Silar P."/>
            <person name="Natvig D.O."/>
            <person name="Lalanne C."/>
            <person name="Gautier V."/>
            <person name="Ament-Velasquez S.L."/>
            <person name="Kruys A."/>
            <person name="Hutchinson M.I."/>
            <person name="Powell A.J."/>
            <person name="Barry K."/>
            <person name="Miller A.N."/>
            <person name="Grigoriev I.V."/>
            <person name="Debuchy R."/>
            <person name="Gladieux P."/>
            <person name="Hiltunen Thoren M."/>
            <person name="Johannesson H."/>
        </authorList>
    </citation>
    <scope>NUCLEOTIDE SEQUENCE</scope>
    <source>
        <strain evidence="3">PSN309</strain>
    </source>
</reference>
<comment type="caution">
    <text evidence="3">The sequence shown here is derived from an EMBL/GenBank/DDBJ whole genome shotgun (WGS) entry which is preliminary data.</text>
</comment>
<dbReference type="SUPFAM" id="SSF49899">
    <property type="entry name" value="Concanavalin A-like lectins/glucanases"/>
    <property type="match status" value="1"/>
</dbReference>
<dbReference type="CDD" id="cd02182">
    <property type="entry name" value="GH16_Strep_laminarinase_like"/>
    <property type="match status" value="1"/>
</dbReference>
<keyword evidence="1" id="KW-0732">Signal</keyword>
<protein>
    <submittedName>
        <fullName evidence="3">Concanavalin A-like lectin/glucanase domain-containing protein</fullName>
    </submittedName>
</protein>
<feature type="signal peptide" evidence="1">
    <location>
        <begin position="1"/>
        <end position="18"/>
    </location>
</feature>
<dbReference type="Proteomes" id="UP001302126">
    <property type="component" value="Unassembled WGS sequence"/>
</dbReference>
<dbReference type="PANTHER" id="PTHR10963:SF60">
    <property type="entry name" value="GRAM-NEGATIVE BACTERIA-BINDING PROTEIN 1-RELATED"/>
    <property type="match status" value="1"/>
</dbReference>
<reference evidence="3" key="2">
    <citation type="submission" date="2023-05" db="EMBL/GenBank/DDBJ databases">
        <authorList>
            <consortium name="Lawrence Berkeley National Laboratory"/>
            <person name="Steindorff A."/>
            <person name="Hensen N."/>
            <person name="Bonometti L."/>
            <person name="Westerberg I."/>
            <person name="Brannstrom I.O."/>
            <person name="Guillou S."/>
            <person name="Cros-Aarteil S."/>
            <person name="Calhoun S."/>
            <person name="Haridas S."/>
            <person name="Kuo A."/>
            <person name="Mondo S."/>
            <person name="Pangilinan J."/>
            <person name="Riley R."/>
            <person name="Labutti K."/>
            <person name="Andreopoulos B."/>
            <person name="Lipzen A."/>
            <person name="Chen C."/>
            <person name="Yanf M."/>
            <person name="Daum C."/>
            <person name="Ng V."/>
            <person name="Clum A."/>
            <person name="Ohm R."/>
            <person name="Martin F."/>
            <person name="Silar P."/>
            <person name="Natvig D."/>
            <person name="Lalanne C."/>
            <person name="Gautier V."/>
            <person name="Ament-Velasquez S.L."/>
            <person name="Kruys A."/>
            <person name="Hutchinson M.I."/>
            <person name="Powell A.J."/>
            <person name="Barry K."/>
            <person name="Miller A.N."/>
            <person name="Grigoriev I.V."/>
            <person name="Debuchy R."/>
            <person name="Gladieux P."/>
            <person name="Thoren M.H."/>
            <person name="Johannesson H."/>
        </authorList>
    </citation>
    <scope>NUCLEOTIDE SEQUENCE</scope>
    <source>
        <strain evidence="3">PSN309</strain>
    </source>
</reference>
<sequence length="281" mass="30537">MRANVVAFFSLLSSLASALDPPNYPGLRTLWAENFAGGAGSRPNTGRWNIITNVRTNNEVQDYTESSQNLQLSGGGTLQIVPRNNGGRWTSGRIETKATFTPEKGKVTVFEGVLRFGDNPTDRKQGIWPAFWMLGDSIHHGTPWPNCGELDIMETINGVPATYGTVHCGSFPGGPCNEPVGRAQSTGISPTGWHTYTVRINRQAGNWRDEFIQWERDGEVYHTLTGAAINDEGVWGTLAHSPLFILLNVAVGGDWPGMPNGATADGYGSMMEVEYVAVYST</sequence>
<organism evidence="3 4">
    <name type="scientific">Podospora australis</name>
    <dbReference type="NCBI Taxonomy" id="1536484"/>
    <lineage>
        <taxon>Eukaryota</taxon>
        <taxon>Fungi</taxon>
        <taxon>Dikarya</taxon>
        <taxon>Ascomycota</taxon>
        <taxon>Pezizomycotina</taxon>
        <taxon>Sordariomycetes</taxon>
        <taxon>Sordariomycetidae</taxon>
        <taxon>Sordariales</taxon>
        <taxon>Podosporaceae</taxon>
        <taxon>Podospora</taxon>
    </lineage>
</organism>
<dbReference type="AlphaFoldDB" id="A0AAN6WQ10"/>
<dbReference type="InterPro" id="IPR000757">
    <property type="entry name" value="Beta-glucanase-like"/>
</dbReference>
<dbReference type="InterPro" id="IPR050546">
    <property type="entry name" value="Glycosyl_Hydrlase_16"/>
</dbReference>
<evidence type="ECO:0000313" key="4">
    <source>
        <dbReference type="Proteomes" id="UP001302126"/>
    </source>
</evidence>
<dbReference type="PANTHER" id="PTHR10963">
    <property type="entry name" value="GLYCOSYL HYDROLASE-RELATED"/>
    <property type="match status" value="1"/>
</dbReference>
<feature type="domain" description="GH16" evidence="2">
    <location>
        <begin position="14"/>
        <end position="281"/>
    </location>
</feature>
<evidence type="ECO:0000259" key="2">
    <source>
        <dbReference type="PROSITE" id="PS51762"/>
    </source>
</evidence>
<keyword evidence="4" id="KW-1185">Reference proteome</keyword>
<dbReference type="InterPro" id="IPR013320">
    <property type="entry name" value="ConA-like_dom_sf"/>
</dbReference>
<evidence type="ECO:0000256" key="1">
    <source>
        <dbReference type="SAM" id="SignalP"/>
    </source>
</evidence>
<dbReference type="Gene3D" id="2.60.120.200">
    <property type="match status" value="1"/>
</dbReference>
<dbReference type="PROSITE" id="PS51762">
    <property type="entry name" value="GH16_2"/>
    <property type="match status" value="1"/>
</dbReference>
<accession>A0AAN6WQ10</accession>
<name>A0AAN6WQ10_9PEZI</name>
<dbReference type="EMBL" id="MU864434">
    <property type="protein sequence ID" value="KAK4186000.1"/>
    <property type="molecule type" value="Genomic_DNA"/>
</dbReference>